<protein>
    <recommendedName>
        <fullName evidence="3">PiggyBac transposable element-derived protein domain-containing protein</fullName>
    </recommendedName>
</protein>
<gene>
    <name evidence="1" type="ORF">PHPALM_5857</name>
</gene>
<sequence length="74" mass="7673">MSDTGSGLAAVNLREVFGPSGPGTDAMQLIVTDSCYASVPLAMQTLSMGYYSISTVRNNQLGLSVSLVDAKEKG</sequence>
<comment type="caution">
    <text evidence="1">The sequence shown here is derived from an EMBL/GenBank/DDBJ whole genome shotgun (WGS) entry which is preliminary data.</text>
</comment>
<evidence type="ECO:0000313" key="1">
    <source>
        <dbReference type="EMBL" id="POM76866.1"/>
    </source>
</evidence>
<name>A0A2P4YGD2_9STRA</name>
<keyword evidence="2" id="KW-1185">Reference proteome</keyword>
<dbReference type="OrthoDB" id="6602143at2759"/>
<proteinExistence type="predicted"/>
<organism evidence="1 2">
    <name type="scientific">Phytophthora palmivora</name>
    <dbReference type="NCBI Taxonomy" id="4796"/>
    <lineage>
        <taxon>Eukaryota</taxon>
        <taxon>Sar</taxon>
        <taxon>Stramenopiles</taxon>
        <taxon>Oomycota</taxon>
        <taxon>Peronosporomycetes</taxon>
        <taxon>Peronosporales</taxon>
        <taxon>Peronosporaceae</taxon>
        <taxon>Phytophthora</taxon>
    </lineage>
</organism>
<evidence type="ECO:0008006" key="3">
    <source>
        <dbReference type="Google" id="ProtNLM"/>
    </source>
</evidence>
<accession>A0A2P4YGD2</accession>
<dbReference type="AlphaFoldDB" id="A0A2P4YGD2"/>
<reference evidence="1 2" key="1">
    <citation type="journal article" date="2017" name="Genome Biol. Evol.">
        <title>Phytophthora megakarya and P. palmivora, closely related causal agents of cacao black pod rot, underwent increases in genome sizes and gene numbers by different mechanisms.</title>
        <authorList>
            <person name="Ali S.S."/>
            <person name="Shao J."/>
            <person name="Lary D.J."/>
            <person name="Kronmiller B."/>
            <person name="Shen D."/>
            <person name="Strem M.D."/>
            <person name="Amoako-Attah I."/>
            <person name="Akrofi A.Y."/>
            <person name="Begoude B.A."/>
            <person name="Ten Hoopen G.M."/>
            <person name="Coulibaly K."/>
            <person name="Kebe B.I."/>
            <person name="Melnick R.L."/>
            <person name="Guiltinan M.J."/>
            <person name="Tyler B.M."/>
            <person name="Meinhardt L.W."/>
            <person name="Bailey B.A."/>
        </authorList>
    </citation>
    <scope>NUCLEOTIDE SEQUENCE [LARGE SCALE GENOMIC DNA]</scope>
    <source>
        <strain evidence="2">sbr112.9</strain>
    </source>
</reference>
<evidence type="ECO:0000313" key="2">
    <source>
        <dbReference type="Proteomes" id="UP000237271"/>
    </source>
</evidence>
<dbReference type="EMBL" id="NCKW01003386">
    <property type="protein sequence ID" value="POM76866.1"/>
    <property type="molecule type" value="Genomic_DNA"/>
</dbReference>
<dbReference type="Proteomes" id="UP000237271">
    <property type="component" value="Unassembled WGS sequence"/>
</dbReference>